<proteinExistence type="predicted"/>
<sequence>MKQTYDELLNSYFLARLVFSHHLGFVTLLIIAVVMLITFKITNEINLEVQASDIFEDRGKSSMDQINNMFPGVLDNSFLFLTISLAIGAFVLAALVRIHPIFIVGFLFILAFIIFFAAIFSNIYQEIAENEDMVALAEQLAFTNQIMISLPFIVGIFGGLLSIIMYKTSQGAGGF</sequence>
<comment type="caution">
    <text evidence="2">The sequence shown here is derived from an EMBL/GenBank/DDBJ whole genome shotgun (WGS) entry which is preliminary data.</text>
</comment>
<evidence type="ECO:0000256" key="1">
    <source>
        <dbReference type="SAM" id="Phobius"/>
    </source>
</evidence>
<dbReference type="AlphaFoldDB" id="A0A0F9P7W6"/>
<name>A0A0F9P7W6_9ZZZZ</name>
<feature type="transmembrane region" description="Helical" evidence="1">
    <location>
        <begin position="144"/>
        <end position="166"/>
    </location>
</feature>
<evidence type="ECO:0000313" key="2">
    <source>
        <dbReference type="EMBL" id="KKM97105.1"/>
    </source>
</evidence>
<protein>
    <submittedName>
        <fullName evidence="2">Uncharacterized protein</fullName>
    </submittedName>
</protein>
<keyword evidence="1" id="KW-0812">Transmembrane</keyword>
<accession>A0A0F9P7W6</accession>
<feature type="transmembrane region" description="Helical" evidence="1">
    <location>
        <begin position="103"/>
        <end position="124"/>
    </location>
</feature>
<feature type="transmembrane region" description="Helical" evidence="1">
    <location>
        <begin position="12"/>
        <end position="39"/>
    </location>
</feature>
<reference evidence="2" key="1">
    <citation type="journal article" date="2015" name="Nature">
        <title>Complex archaea that bridge the gap between prokaryotes and eukaryotes.</title>
        <authorList>
            <person name="Spang A."/>
            <person name="Saw J.H."/>
            <person name="Jorgensen S.L."/>
            <person name="Zaremba-Niedzwiedzka K."/>
            <person name="Martijn J."/>
            <person name="Lind A.E."/>
            <person name="van Eijk R."/>
            <person name="Schleper C."/>
            <person name="Guy L."/>
            <person name="Ettema T.J."/>
        </authorList>
    </citation>
    <scope>NUCLEOTIDE SEQUENCE</scope>
</reference>
<organism evidence="2">
    <name type="scientific">marine sediment metagenome</name>
    <dbReference type="NCBI Taxonomy" id="412755"/>
    <lineage>
        <taxon>unclassified sequences</taxon>
        <taxon>metagenomes</taxon>
        <taxon>ecological metagenomes</taxon>
    </lineage>
</organism>
<keyword evidence="1" id="KW-1133">Transmembrane helix</keyword>
<gene>
    <name evidence="2" type="ORF">LCGC14_1171380</name>
</gene>
<keyword evidence="1" id="KW-0472">Membrane</keyword>
<feature type="transmembrane region" description="Helical" evidence="1">
    <location>
        <begin position="78"/>
        <end position="96"/>
    </location>
</feature>
<dbReference type="EMBL" id="LAZR01005789">
    <property type="protein sequence ID" value="KKM97105.1"/>
    <property type="molecule type" value="Genomic_DNA"/>
</dbReference>